<evidence type="ECO:0000313" key="9">
    <source>
        <dbReference type="Proteomes" id="UP000286482"/>
    </source>
</evidence>
<dbReference type="GO" id="GO:0015074">
    <property type="term" value="P:DNA integration"/>
    <property type="evidence" value="ECO:0007669"/>
    <property type="project" value="UniProtKB-KW"/>
</dbReference>
<evidence type="ECO:0000256" key="3">
    <source>
        <dbReference type="ARBA" id="ARBA00023125"/>
    </source>
</evidence>
<dbReference type="InterPro" id="IPR050090">
    <property type="entry name" value="Tyrosine_recombinase_XerCD"/>
</dbReference>
<dbReference type="EMBL" id="RAQO01000005">
    <property type="protein sequence ID" value="RKF18843.1"/>
    <property type="molecule type" value="Genomic_DNA"/>
</dbReference>
<dbReference type="GO" id="GO:0003677">
    <property type="term" value="F:DNA binding"/>
    <property type="evidence" value="ECO:0007669"/>
    <property type="project" value="UniProtKB-UniRule"/>
</dbReference>
<comment type="caution">
    <text evidence="8">The sequence shown here is derived from an EMBL/GenBank/DDBJ whole genome shotgun (WGS) entry which is preliminary data.</text>
</comment>
<keyword evidence="4" id="KW-0233">DNA recombination</keyword>
<organism evidence="8 9">
    <name type="scientific">Alginatibacterium sediminis</name>
    <dbReference type="NCBI Taxonomy" id="2164068"/>
    <lineage>
        <taxon>Bacteria</taxon>
        <taxon>Pseudomonadati</taxon>
        <taxon>Pseudomonadota</taxon>
        <taxon>Gammaproteobacteria</taxon>
        <taxon>Alteromonadales</taxon>
        <taxon>Alteromonadaceae</taxon>
        <taxon>Alginatibacterium</taxon>
    </lineage>
</organism>
<keyword evidence="2" id="KW-0229">DNA integration</keyword>
<dbReference type="InterPro" id="IPR002104">
    <property type="entry name" value="Integrase_catalytic"/>
</dbReference>
<dbReference type="SUPFAM" id="SSF56349">
    <property type="entry name" value="DNA breaking-rejoining enzymes"/>
    <property type="match status" value="1"/>
</dbReference>
<dbReference type="CDD" id="cd00397">
    <property type="entry name" value="DNA_BRE_C"/>
    <property type="match status" value="1"/>
</dbReference>
<dbReference type="InterPro" id="IPR010998">
    <property type="entry name" value="Integrase_recombinase_N"/>
</dbReference>
<sequence length="382" mass="44084">MLCLKSTPEFEIESVKFPNFPLLTWETDNPELGIEPGMLCVEAMQFMIYECLKRGRVNSENTWWTYGNHLSQFLTFCEQNNLDWRDISESSEDEMLVSAYRDLCVGEFGMSVNSTNQHLRTIVRFYSYGVDKWFDSLPYSLESVSVSKGQQFLAHTERNGGKKYSSDLMMRTHEKKAQSLSIYEVQELLSAIENPTLKLMVRLCLQTGIRRKELLLFPLNVIRKPVVNQPYCKVNISRTKGEKEREIHIPSRLMGDLWRYVNEARFQKQQRSGVVSDCLFLSSDGQELAPQGSAFGKALKALNLPFHVSPHMLRHTYATHMLKGLLECKSNKFEPLMYLQARLGHSSITTTMKYLHLVNDLVDDLSIEYQQQIDAIVKENHG</sequence>
<reference evidence="8 9" key="1">
    <citation type="submission" date="2018-09" db="EMBL/GenBank/DDBJ databases">
        <authorList>
            <person name="Wang Z."/>
        </authorList>
    </citation>
    <scope>NUCLEOTIDE SEQUENCE [LARGE SCALE GENOMIC DNA]</scope>
    <source>
        <strain evidence="8 9">ALS 81</strain>
    </source>
</reference>
<dbReference type="OrthoDB" id="9795573at2"/>
<evidence type="ECO:0000256" key="2">
    <source>
        <dbReference type="ARBA" id="ARBA00022908"/>
    </source>
</evidence>
<accession>A0A420EDU8</accession>
<evidence type="ECO:0000259" key="7">
    <source>
        <dbReference type="PROSITE" id="PS51900"/>
    </source>
</evidence>
<evidence type="ECO:0000256" key="4">
    <source>
        <dbReference type="ARBA" id="ARBA00023172"/>
    </source>
</evidence>
<dbReference type="PANTHER" id="PTHR30349">
    <property type="entry name" value="PHAGE INTEGRASE-RELATED"/>
    <property type="match status" value="1"/>
</dbReference>
<evidence type="ECO:0000259" key="6">
    <source>
        <dbReference type="PROSITE" id="PS51898"/>
    </source>
</evidence>
<evidence type="ECO:0000313" key="8">
    <source>
        <dbReference type="EMBL" id="RKF18843.1"/>
    </source>
</evidence>
<dbReference type="InterPro" id="IPR044068">
    <property type="entry name" value="CB"/>
</dbReference>
<dbReference type="RefSeq" id="WP_120354923.1">
    <property type="nucleotide sequence ID" value="NZ_RAQO01000005.1"/>
</dbReference>
<dbReference type="AlphaFoldDB" id="A0A420EDU8"/>
<dbReference type="PROSITE" id="PS51898">
    <property type="entry name" value="TYR_RECOMBINASE"/>
    <property type="match status" value="1"/>
</dbReference>
<dbReference type="Proteomes" id="UP000286482">
    <property type="component" value="Unassembled WGS sequence"/>
</dbReference>
<dbReference type="PANTHER" id="PTHR30349:SF64">
    <property type="entry name" value="PROPHAGE INTEGRASE INTD-RELATED"/>
    <property type="match status" value="1"/>
</dbReference>
<dbReference type="PROSITE" id="PS51900">
    <property type="entry name" value="CB"/>
    <property type="match status" value="1"/>
</dbReference>
<dbReference type="GO" id="GO:0006310">
    <property type="term" value="P:DNA recombination"/>
    <property type="evidence" value="ECO:0007669"/>
    <property type="project" value="UniProtKB-KW"/>
</dbReference>
<gene>
    <name evidence="8" type="ORF">DBZ36_10665</name>
</gene>
<feature type="domain" description="Tyr recombinase" evidence="6">
    <location>
        <begin position="175"/>
        <end position="367"/>
    </location>
</feature>
<dbReference type="InterPro" id="IPR011010">
    <property type="entry name" value="DNA_brk_join_enz"/>
</dbReference>
<dbReference type="Gene3D" id="1.10.443.10">
    <property type="entry name" value="Intergrase catalytic core"/>
    <property type="match status" value="1"/>
</dbReference>
<dbReference type="Gene3D" id="1.10.150.130">
    <property type="match status" value="1"/>
</dbReference>
<dbReference type="InterPro" id="IPR013762">
    <property type="entry name" value="Integrase-like_cat_sf"/>
</dbReference>
<keyword evidence="9" id="KW-1185">Reference proteome</keyword>
<evidence type="ECO:0000256" key="1">
    <source>
        <dbReference type="ARBA" id="ARBA00008857"/>
    </source>
</evidence>
<feature type="domain" description="Core-binding (CB)" evidence="7">
    <location>
        <begin position="42"/>
        <end position="130"/>
    </location>
</feature>
<evidence type="ECO:0000256" key="5">
    <source>
        <dbReference type="PROSITE-ProRule" id="PRU01248"/>
    </source>
</evidence>
<name>A0A420EDU8_9ALTE</name>
<proteinExistence type="inferred from homology"/>
<comment type="similarity">
    <text evidence="1">Belongs to the 'phage' integrase family.</text>
</comment>
<dbReference type="Pfam" id="PF00589">
    <property type="entry name" value="Phage_integrase"/>
    <property type="match status" value="1"/>
</dbReference>
<keyword evidence="3 5" id="KW-0238">DNA-binding</keyword>
<protein>
    <submittedName>
        <fullName evidence="8">Site-specific integrase</fullName>
    </submittedName>
</protein>